<protein>
    <submittedName>
        <fullName evidence="8">Putative oxidoreductase</fullName>
    </submittedName>
</protein>
<evidence type="ECO:0000256" key="1">
    <source>
        <dbReference type="ARBA" id="ARBA00004651"/>
    </source>
</evidence>
<dbReference type="InterPro" id="IPR051907">
    <property type="entry name" value="DoxX-like_oxidoreductase"/>
</dbReference>
<evidence type="ECO:0000256" key="3">
    <source>
        <dbReference type="ARBA" id="ARBA00022475"/>
    </source>
</evidence>
<evidence type="ECO:0000256" key="4">
    <source>
        <dbReference type="ARBA" id="ARBA00022692"/>
    </source>
</evidence>
<proteinExistence type="inferred from homology"/>
<evidence type="ECO:0000256" key="5">
    <source>
        <dbReference type="ARBA" id="ARBA00022989"/>
    </source>
</evidence>
<dbReference type="EMBL" id="FNUY01000005">
    <property type="protein sequence ID" value="SEG43357.1"/>
    <property type="molecule type" value="Genomic_DNA"/>
</dbReference>
<dbReference type="InterPro" id="IPR032808">
    <property type="entry name" value="DoxX"/>
</dbReference>
<comment type="subcellular location">
    <subcellularLocation>
        <location evidence="1">Cell membrane</location>
        <topology evidence="1">Multi-pass membrane protein</topology>
    </subcellularLocation>
</comment>
<evidence type="ECO:0000313" key="9">
    <source>
        <dbReference type="Proteomes" id="UP000236743"/>
    </source>
</evidence>
<reference evidence="8 9" key="1">
    <citation type="submission" date="2016-10" db="EMBL/GenBank/DDBJ databases">
        <authorList>
            <person name="de Groot N.N."/>
        </authorList>
    </citation>
    <scope>NUCLEOTIDE SEQUENCE [LARGE SCALE GENOMIC DNA]</scope>
    <source>
        <strain evidence="8 9">DSM 26656</strain>
    </source>
</reference>
<feature type="transmembrane region" description="Helical" evidence="7">
    <location>
        <begin position="82"/>
        <end position="102"/>
    </location>
</feature>
<organism evidence="8 9">
    <name type="scientific">Bosea lathyri</name>
    <dbReference type="NCBI Taxonomy" id="1036778"/>
    <lineage>
        <taxon>Bacteria</taxon>
        <taxon>Pseudomonadati</taxon>
        <taxon>Pseudomonadota</taxon>
        <taxon>Alphaproteobacteria</taxon>
        <taxon>Hyphomicrobiales</taxon>
        <taxon>Boseaceae</taxon>
        <taxon>Bosea</taxon>
    </lineage>
</organism>
<evidence type="ECO:0000256" key="7">
    <source>
        <dbReference type="SAM" id="Phobius"/>
    </source>
</evidence>
<keyword evidence="4 7" id="KW-0812">Transmembrane</keyword>
<dbReference type="Proteomes" id="UP000236743">
    <property type="component" value="Unassembled WGS sequence"/>
</dbReference>
<sequence length="166" mass="18393">MLKKADNDGKRHDVSALGPNEHSALQQALKRRDPMPTFNFLDRYSPYALGILRIVVALIFIAHGTQKLFGFPAPAGFNLPPLFSLFWFGAILEAFGGLAILLGVFTRPVAFILAGEMAYAYWMIHAKQSFFPNLNNGDAAILYCFIFLYLVFAGAGAFSIDNRKNV</sequence>
<keyword evidence="9" id="KW-1185">Reference proteome</keyword>
<feature type="transmembrane region" description="Helical" evidence="7">
    <location>
        <begin position="44"/>
        <end position="62"/>
    </location>
</feature>
<keyword evidence="3" id="KW-1003">Cell membrane</keyword>
<feature type="transmembrane region" description="Helical" evidence="7">
    <location>
        <begin position="109"/>
        <end position="128"/>
    </location>
</feature>
<gene>
    <name evidence="8" type="ORF">SAMN04488115_105202</name>
</gene>
<dbReference type="PANTHER" id="PTHR33452:SF4">
    <property type="entry name" value="BLL4328 PROTEIN"/>
    <property type="match status" value="1"/>
</dbReference>
<dbReference type="Pfam" id="PF07681">
    <property type="entry name" value="DoxX"/>
    <property type="match status" value="1"/>
</dbReference>
<evidence type="ECO:0000256" key="2">
    <source>
        <dbReference type="ARBA" id="ARBA00006679"/>
    </source>
</evidence>
<comment type="similarity">
    <text evidence="2">Belongs to the DoxX family.</text>
</comment>
<dbReference type="AlphaFoldDB" id="A0A1H6A5Q6"/>
<keyword evidence="6 7" id="KW-0472">Membrane</keyword>
<evidence type="ECO:0000313" key="8">
    <source>
        <dbReference type="EMBL" id="SEG43357.1"/>
    </source>
</evidence>
<dbReference type="GO" id="GO:0005886">
    <property type="term" value="C:plasma membrane"/>
    <property type="evidence" value="ECO:0007669"/>
    <property type="project" value="UniProtKB-SubCell"/>
</dbReference>
<accession>A0A1H6A5Q6</accession>
<keyword evidence="5 7" id="KW-1133">Transmembrane helix</keyword>
<evidence type="ECO:0000256" key="6">
    <source>
        <dbReference type="ARBA" id="ARBA00023136"/>
    </source>
</evidence>
<name>A0A1H6A5Q6_9HYPH</name>
<dbReference type="PANTHER" id="PTHR33452">
    <property type="entry name" value="OXIDOREDUCTASE CATD-RELATED"/>
    <property type="match status" value="1"/>
</dbReference>
<feature type="transmembrane region" description="Helical" evidence="7">
    <location>
        <begin position="140"/>
        <end position="160"/>
    </location>
</feature>